<proteinExistence type="predicted"/>
<evidence type="ECO:0000259" key="10">
    <source>
        <dbReference type="PROSITE" id="PS51285"/>
    </source>
</evidence>
<evidence type="ECO:0000256" key="2">
    <source>
        <dbReference type="ARBA" id="ARBA00022553"/>
    </source>
</evidence>
<keyword evidence="5" id="KW-0418">Kinase</keyword>
<feature type="binding site" evidence="7">
    <location>
        <position position="150"/>
    </location>
    <ligand>
        <name>ATP</name>
        <dbReference type="ChEBI" id="CHEBI:30616"/>
    </ligand>
</feature>
<dbReference type="Pfam" id="PF00069">
    <property type="entry name" value="Pkinase"/>
    <property type="match status" value="1"/>
</dbReference>
<evidence type="ECO:0000259" key="9">
    <source>
        <dbReference type="PROSITE" id="PS50011"/>
    </source>
</evidence>
<evidence type="ECO:0000256" key="7">
    <source>
        <dbReference type="PROSITE-ProRule" id="PRU10141"/>
    </source>
</evidence>
<dbReference type="PROSITE" id="PS50011">
    <property type="entry name" value="PROTEIN_KINASE_DOM"/>
    <property type="match status" value="1"/>
</dbReference>
<feature type="region of interest" description="Disordered" evidence="8">
    <location>
        <begin position="1"/>
        <end position="24"/>
    </location>
</feature>
<evidence type="ECO:0000256" key="3">
    <source>
        <dbReference type="ARBA" id="ARBA00022679"/>
    </source>
</evidence>
<dbReference type="EMBL" id="CAJZBQ010000047">
    <property type="protein sequence ID" value="CAG9329143.1"/>
    <property type="molecule type" value="Genomic_DNA"/>
</dbReference>
<dbReference type="InterPro" id="IPR045270">
    <property type="entry name" value="STKc_AGC"/>
</dbReference>
<keyword evidence="6 7" id="KW-0067">ATP-binding</keyword>
<evidence type="ECO:0000256" key="4">
    <source>
        <dbReference type="ARBA" id="ARBA00022741"/>
    </source>
</evidence>
<dbReference type="InterPro" id="IPR008271">
    <property type="entry name" value="Ser/Thr_kinase_AS"/>
</dbReference>
<dbReference type="Gene3D" id="1.10.510.10">
    <property type="entry name" value="Transferase(Phosphotransferase) domain 1"/>
    <property type="match status" value="1"/>
</dbReference>
<dbReference type="GO" id="GO:0004674">
    <property type="term" value="F:protein serine/threonine kinase activity"/>
    <property type="evidence" value="ECO:0007669"/>
    <property type="project" value="UniProtKB-KW"/>
</dbReference>
<evidence type="ECO:0000256" key="8">
    <source>
        <dbReference type="SAM" id="MobiDB-lite"/>
    </source>
</evidence>
<gene>
    <name evidence="11" type="ORF">BSTOLATCC_MIC47972</name>
</gene>
<comment type="caution">
    <text evidence="11">The sequence shown here is derived from an EMBL/GenBank/DDBJ whole genome shotgun (WGS) entry which is preliminary data.</text>
</comment>
<dbReference type="InterPro" id="IPR011009">
    <property type="entry name" value="Kinase-like_dom_sf"/>
</dbReference>
<dbReference type="SUPFAM" id="SSF56112">
    <property type="entry name" value="Protein kinase-like (PK-like)"/>
    <property type="match status" value="1"/>
</dbReference>
<keyword evidence="2" id="KW-0597">Phosphoprotein</keyword>
<dbReference type="PROSITE" id="PS51285">
    <property type="entry name" value="AGC_KINASE_CTER"/>
    <property type="match status" value="1"/>
</dbReference>
<dbReference type="PROSITE" id="PS00107">
    <property type="entry name" value="PROTEIN_KINASE_ATP"/>
    <property type="match status" value="1"/>
</dbReference>
<dbReference type="PROSITE" id="PS00108">
    <property type="entry name" value="PROTEIN_KINASE_ST"/>
    <property type="match status" value="1"/>
</dbReference>
<reference evidence="11" key="1">
    <citation type="submission" date="2021-09" db="EMBL/GenBank/DDBJ databases">
        <authorList>
            <consortium name="AG Swart"/>
            <person name="Singh M."/>
            <person name="Singh A."/>
            <person name="Seah K."/>
            <person name="Emmerich C."/>
        </authorList>
    </citation>
    <scope>NUCLEOTIDE SEQUENCE</scope>
    <source>
        <strain evidence="11">ATCC30299</strain>
    </source>
</reference>
<dbReference type="InterPro" id="IPR017441">
    <property type="entry name" value="Protein_kinase_ATP_BS"/>
</dbReference>
<dbReference type="FunFam" id="1.10.510.10:FF:000008">
    <property type="entry name" value="Non-specific serine/threonine protein kinase"/>
    <property type="match status" value="1"/>
</dbReference>
<keyword evidence="12" id="KW-1185">Reference proteome</keyword>
<evidence type="ECO:0000313" key="12">
    <source>
        <dbReference type="Proteomes" id="UP001162131"/>
    </source>
</evidence>
<dbReference type="Proteomes" id="UP001162131">
    <property type="component" value="Unassembled WGS sequence"/>
</dbReference>
<dbReference type="GO" id="GO:0005524">
    <property type="term" value="F:ATP binding"/>
    <property type="evidence" value="ECO:0007669"/>
    <property type="project" value="UniProtKB-UniRule"/>
</dbReference>
<dbReference type="Gene3D" id="3.30.200.20">
    <property type="entry name" value="Phosphorylase Kinase, domain 1"/>
    <property type="match status" value="1"/>
</dbReference>
<keyword evidence="3" id="KW-0808">Transferase</keyword>
<feature type="region of interest" description="Disordered" evidence="8">
    <location>
        <begin position="530"/>
        <end position="549"/>
    </location>
</feature>
<name>A0AAU9JTT3_9CILI</name>
<evidence type="ECO:0000256" key="5">
    <source>
        <dbReference type="ARBA" id="ARBA00022777"/>
    </source>
</evidence>
<keyword evidence="1" id="KW-0723">Serine/threonine-protein kinase</keyword>
<evidence type="ECO:0000256" key="1">
    <source>
        <dbReference type="ARBA" id="ARBA00022527"/>
    </source>
</evidence>
<dbReference type="SMART" id="SM00133">
    <property type="entry name" value="S_TK_X"/>
    <property type="match status" value="1"/>
</dbReference>
<evidence type="ECO:0000256" key="6">
    <source>
        <dbReference type="ARBA" id="ARBA00022840"/>
    </source>
</evidence>
<dbReference type="CDD" id="cd05123">
    <property type="entry name" value="STKc_AGC"/>
    <property type="match status" value="1"/>
</dbReference>
<accession>A0AAU9JTT3</accession>
<dbReference type="AlphaFoldDB" id="A0AAU9JTT3"/>
<feature type="domain" description="Protein kinase" evidence="9">
    <location>
        <begin position="121"/>
        <end position="377"/>
    </location>
</feature>
<feature type="domain" description="AGC-kinase C-terminal" evidence="10">
    <location>
        <begin position="378"/>
        <end position="446"/>
    </location>
</feature>
<evidence type="ECO:0000313" key="11">
    <source>
        <dbReference type="EMBL" id="CAG9329143.1"/>
    </source>
</evidence>
<organism evidence="11 12">
    <name type="scientific">Blepharisma stoltei</name>
    <dbReference type="NCBI Taxonomy" id="1481888"/>
    <lineage>
        <taxon>Eukaryota</taxon>
        <taxon>Sar</taxon>
        <taxon>Alveolata</taxon>
        <taxon>Ciliophora</taxon>
        <taxon>Postciliodesmatophora</taxon>
        <taxon>Heterotrichea</taxon>
        <taxon>Heterotrichida</taxon>
        <taxon>Blepharismidae</taxon>
        <taxon>Blepharisma</taxon>
    </lineage>
</organism>
<dbReference type="PANTHER" id="PTHR24351">
    <property type="entry name" value="RIBOSOMAL PROTEIN S6 KINASE"/>
    <property type="match status" value="1"/>
</dbReference>
<dbReference type="SMART" id="SM00220">
    <property type="entry name" value="S_TKc"/>
    <property type="match status" value="1"/>
</dbReference>
<keyword evidence="4 7" id="KW-0547">Nucleotide-binding</keyword>
<dbReference type="InterPro" id="IPR000961">
    <property type="entry name" value="AGC-kinase_C"/>
</dbReference>
<protein>
    <submittedName>
        <fullName evidence="11">Uncharacterized protein</fullName>
    </submittedName>
</protein>
<dbReference type="InterPro" id="IPR000719">
    <property type="entry name" value="Prot_kinase_dom"/>
</dbReference>
<sequence>MGQSPSNSNKGTRQTRSLQPQSSNSLLKRVPMKVFRVRINWDLIAIPIREESLTCGWLFSEVIRQYDSEPQIVALCTKNNLEIIDAWLNSYDRPLDPVSDEEELVAVFKENATGNIDWSHFNPVKLIGKGGFSKVIEVRKKDTGKLYAIKTMSKDFVLNQDKVTQVLAERNIMINSHHPFIIELHWAFQTPSELNLVLDFCPGGELFYHLHRLGRFTENQAKFYFGEILLGLEYLHGRNIVYRDLKPENVLLDIDGHIKITDFGLSKENIRNRERTYSYCGSPEYMCPEMLQKAGHGRGVDFYSLGSLLYEMLTGLPPFYDPDKQKMHWNIQNEEVTVPYYISSSAKDLLRKLLDKNPEKRLGSKIGAEEIKSHSWCKDIEWEGLLKKKISPPLTPNLASSNFDLSYISLNPDPAKSTLKKHHKYTNSDPFTGFNHFKENQLRVNTQDMSFLSTNSSGIVMKSKKVNDETTGKRENIDPKNFYSFAIASEDITREFSAPLSCSFMHGIRSGSSSPYKKLISIKIEPKKLSKGKSPENIDEGTSISKENPKINTGERKIKRRVVSSFII</sequence>